<name>A0A1E3Q337_LIPST</name>
<protein>
    <submittedName>
        <fullName evidence="3">Uncharacterized protein</fullName>
    </submittedName>
</protein>
<reference evidence="3 4" key="1">
    <citation type="journal article" date="2016" name="Proc. Natl. Acad. Sci. U.S.A.">
        <title>Comparative genomics of biotechnologically important yeasts.</title>
        <authorList>
            <person name="Riley R."/>
            <person name="Haridas S."/>
            <person name="Wolfe K.H."/>
            <person name="Lopes M.R."/>
            <person name="Hittinger C.T."/>
            <person name="Goeker M."/>
            <person name="Salamov A.A."/>
            <person name="Wisecaver J.H."/>
            <person name="Long T.M."/>
            <person name="Calvey C.H."/>
            <person name="Aerts A.L."/>
            <person name="Barry K.W."/>
            <person name="Choi C."/>
            <person name="Clum A."/>
            <person name="Coughlan A.Y."/>
            <person name="Deshpande S."/>
            <person name="Douglass A.P."/>
            <person name="Hanson S.J."/>
            <person name="Klenk H.-P."/>
            <person name="LaButti K.M."/>
            <person name="Lapidus A."/>
            <person name="Lindquist E.A."/>
            <person name="Lipzen A.M."/>
            <person name="Meier-Kolthoff J.P."/>
            <person name="Ohm R.A."/>
            <person name="Otillar R.P."/>
            <person name="Pangilinan J.L."/>
            <person name="Peng Y."/>
            <person name="Rokas A."/>
            <person name="Rosa C.A."/>
            <person name="Scheuner C."/>
            <person name="Sibirny A.A."/>
            <person name="Slot J.C."/>
            <person name="Stielow J.B."/>
            <person name="Sun H."/>
            <person name="Kurtzman C.P."/>
            <person name="Blackwell M."/>
            <person name="Grigoriev I.V."/>
            <person name="Jeffries T.W."/>
        </authorList>
    </citation>
    <scope>NUCLEOTIDE SEQUENCE [LARGE SCALE GENOMIC DNA]</scope>
    <source>
        <strain evidence="3 4">NRRL Y-11557</strain>
    </source>
</reference>
<dbReference type="EMBL" id="KV454297">
    <property type="protein sequence ID" value="ODQ71572.1"/>
    <property type="molecule type" value="Genomic_DNA"/>
</dbReference>
<organism evidence="3 4">
    <name type="scientific">Lipomyces starkeyi NRRL Y-11557</name>
    <dbReference type="NCBI Taxonomy" id="675824"/>
    <lineage>
        <taxon>Eukaryota</taxon>
        <taxon>Fungi</taxon>
        <taxon>Dikarya</taxon>
        <taxon>Ascomycota</taxon>
        <taxon>Saccharomycotina</taxon>
        <taxon>Lipomycetes</taxon>
        <taxon>Lipomycetales</taxon>
        <taxon>Lipomycetaceae</taxon>
        <taxon>Lipomyces</taxon>
    </lineage>
</organism>
<proteinExistence type="predicted"/>
<keyword evidence="2" id="KW-0812">Transmembrane</keyword>
<feature type="compositionally biased region" description="Low complexity" evidence="1">
    <location>
        <begin position="563"/>
        <end position="614"/>
    </location>
</feature>
<evidence type="ECO:0000313" key="3">
    <source>
        <dbReference type="EMBL" id="ODQ71572.1"/>
    </source>
</evidence>
<keyword evidence="2" id="KW-1133">Transmembrane helix</keyword>
<evidence type="ECO:0000256" key="1">
    <source>
        <dbReference type="SAM" id="MobiDB-lite"/>
    </source>
</evidence>
<feature type="transmembrane region" description="Helical" evidence="2">
    <location>
        <begin position="38"/>
        <end position="57"/>
    </location>
</feature>
<accession>A0A1E3Q337</accession>
<dbReference type="OrthoDB" id="3260408at2759"/>
<dbReference type="STRING" id="675824.A0A1E3Q337"/>
<evidence type="ECO:0000256" key="2">
    <source>
        <dbReference type="SAM" id="Phobius"/>
    </source>
</evidence>
<sequence>MAYDEKVPRASEASAVPLRTFRRRRRRKLESGNKFRRFLRSIFLHALIYSLLYTVLWRCPRHPESSKLCPIVNKVTEPFVPFYNSKIAPYVEPALERIQTGYETYAAPGIERAASAAKSQYNVYAAPYVADAETAIKDQYDEKARVHVEKLVGFARDVYDSLIPLWESSQPYITQALRRANAVAVYSKYVIGRNAGPIVDKMAAKGSELAKESWAKVVKFYNDVIFVKSLQLYFDHVEPAVLRVKDRIFLKAFSEDEDVSECDDENCECDDYEGGAEDDIENEEDIESVVTSTITRTISRTAVSSIGSVYPGNAGTQTPEITPPVEHIDPEVAEHQLEIENDIISWTSKFRTAGKNAVSSLSMEIDSLFQSAQYTLLAAAEANLLRAQNEIESIFDTADAAQVPVITTILAAKADAVRAQAVEAANSVLRDAESIRSSTLDIFKTVTDFGLQELGRKWAFMEGITWQDWKEYRTLKSMADDFAQVIVDIPIDDKIVQKFLSDFDEAVAKWIAHAEAKARNVLEEAALTKAAEEARVDQLNESAVEDDHRAANEEIAQTGDTESSSTIWVSSSSVPDVSGTGASNSIASSSTTSSSSSLSSASTSTSTLLTSTSTEYALSRDEL</sequence>
<keyword evidence="4" id="KW-1185">Reference proteome</keyword>
<gene>
    <name evidence="3" type="ORF">LIPSTDRAFT_28852</name>
</gene>
<dbReference type="Proteomes" id="UP000094385">
    <property type="component" value="Unassembled WGS sequence"/>
</dbReference>
<evidence type="ECO:0000313" key="4">
    <source>
        <dbReference type="Proteomes" id="UP000094385"/>
    </source>
</evidence>
<feature type="region of interest" description="Disordered" evidence="1">
    <location>
        <begin position="555"/>
        <end position="623"/>
    </location>
</feature>
<dbReference type="AlphaFoldDB" id="A0A1E3Q337"/>
<keyword evidence="2" id="KW-0472">Membrane</keyword>